<protein>
    <submittedName>
        <fullName evidence="1">Uncharacterized protein</fullName>
    </submittedName>
</protein>
<accession>A0A150K022</accession>
<evidence type="ECO:0000313" key="1">
    <source>
        <dbReference type="EMBL" id="KYC62867.1"/>
    </source>
</evidence>
<dbReference type="AlphaFoldDB" id="A0A150K022"/>
<reference evidence="1 2" key="1">
    <citation type="submission" date="2016-01" db="EMBL/GenBank/DDBJ databases">
        <title>Genome Sequences of Twelve Sporeforming Bacillus Species Isolated from Foods.</title>
        <authorList>
            <person name="Berendsen E.M."/>
            <person name="Wells-Bennik M.H."/>
            <person name="Krawcyk A.O."/>
            <person name="De Jong A."/>
            <person name="Holsappel S."/>
            <person name="Eijlander R.T."/>
            <person name="Kuipers O.P."/>
        </authorList>
    </citation>
    <scope>NUCLEOTIDE SEQUENCE [LARGE SCALE GENOMIC DNA]</scope>
    <source>
        <strain evidence="1 2">B4099</strain>
    </source>
</reference>
<dbReference type="EMBL" id="LQYI01000117">
    <property type="protein sequence ID" value="KYC62867.1"/>
    <property type="molecule type" value="Genomic_DNA"/>
</dbReference>
<dbReference type="Proteomes" id="UP000075304">
    <property type="component" value="Unassembled WGS sequence"/>
</dbReference>
<gene>
    <name evidence="1" type="ORF">B4099_1901</name>
</gene>
<sequence>MLYGILPFTIREKSAAAPGGDRRTFSFFSKCCDQGNQ</sequence>
<comment type="caution">
    <text evidence="1">The sequence shown here is derived from an EMBL/GenBank/DDBJ whole genome shotgun (WGS) entry which is preliminary data.</text>
</comment>
<organism evidence="1 2">
    <name type="scientific">Heyndrickxia coagulans</name>
    <name type="common">Weizmannia coagulans</name>
    <dbReference type="NCBI Taxonomy" id="1398"/>
    <lineage>
        <taxon>Bacteria</taxon>
        <taxon>Bacillati</taxon>
        <taxon>Bacillota</taxon>
        <taxon>Bacilli</taxon>
        <taxon>Bacillales</taxon>
        <taxon>Bacillaceae</taxon>
        <taxon>Heyndrickxia</taxon>
    </lineage>
</organism>
<proteinExistence type="predicted"/>
<evidence type="ECO:0000313" key="2">
    <source>
        <dbReference type="Proteomes" id="UP000075304"/>
    </source>
</evidence>
<name>A0A150K022_HEYCO</name>